<dbReference type="SUPFAM" id="SSF142984">
    <property type="entry name" value="Nqo1 middle domain-like"/>
    <property type="match status" value="1"/>
</dbReference>
<dbReference type="Pfam" id="PF10589">
    <property type="entry name" value="NADH_4Fe-4S"/>
    <property type="match status" value="1"/>
</dbReference>
<evidence type="ECO:0000259" key="6">
    <source>
        <dbReference type="SMART" id="SM00928"/>
    </source>
</evidence>
<sequence>MRGLIRKIKKSRLLGMSGSSFPVWLKWKKVKGSKAKIKYVVCNGAEGELKTQKDYYILKHYPKDVIFGIKLALETVGAKTGFLYLNKKYYRKLKPKLIKLTHHLPIELFEKPEGYLNGEETVICNIIETKAKEPRVKPPLPAEAGVFGKPTLINNLETFYWVSKIAKNQYNYERFYSIAGKVKQKGVYKLPFDFTIRDILTITGNRPWFDFFVQVGGGASGEILLPNELDRPITSLGSIIVYDKKTTNPMVLMRKWAKFFFKENCDLCATCREGTFRILEILQKEELLSQDKQTLADIFNLLEKASLCPYGRILPRPFKTAIAKLL</sequence>
<evidence type="ECO:0000313" key="8">
    <source>
        <dbReference type="Proteomes" id="UP000230132"/>
    </source>
</evidence>
<dbReference type="Pfam" id="PF01512">
    <property type="entry name" value="Complex1_51K"/>
    <property type="match status" value="1"/>
</dbReference>
<proteinExistence type="inferred from homology"/>
<keyword evidence="3" id="KW-0479">Metal-binding</keyword>
<reference evidence="8" key="1">
    <citation type="submission" date="2017-09" db="EMBL/GenBank/DDBJ databases">
        <title>Depth-based differentiation of microbial function through sediment-hosted aquifers and enrichment of novel symbionts in the deep terrestrial subsurface.</title>
        <authorList>
            <person name="Probst A.J."/>
            <person name="Ladd B."/>
            <person name="Jarett J.K."/>
            <person name="Geller-Mcgrath D.E."/>
            <person name="Sieber C.M.K."/>
            <person name="Emerson J.B."/>
            <person name="Anantharaman K."/>
            <person name="Thomas B.C."/>
            <person name="Malmstrom R."/>
            <person name="Stieglmeier M."/>
            <person name="Klingl A."/>
            <person name="Woyke T."/>
            <person name="Ryan C.M."/>
            <person name="Banfield J.F."/>
        </authorList>
    </citation>
    <scope>NUCLEOTIDE SEQUENCE [LARGE SCALE GENOMIC DNA]</scope>
</reference>
<organism evidence="7 8">
    <name type="scientific">bacterium (Candidatus Gribaldobacteria) CG10_big_fil_rev_8_21_14_0_10_37_21</name>
    <dbReference type="NCBI Taxonomy" id="2014275"/>
    <lineage>
        <taxon>Bacteria</taxon>
        <taxon>Candidatus Gribaldobacteria</taxon>
    </lineage>
</organism>
<accession>A0A2H0UTM8</accession>
<dbReference type="GO" id="GO:0051539">
    <property type="term" value="F:4 iron, 4 sulfur cluster binding"/>
    <property type="evidence" value="ECO:0007669"/>
    <property type="project" value="UniProtKB-KW"/>
</dbReference>
<dbReference type="AlphaFoldDB" id="A0A2H0UTM8"/>
<protein>
    <recommendedName>
        <fullName evidence="6">NADH-ubiquinone oxidoreductase 51kDa subunit iron-sulphur binding domain-containing protein</fullName>
    </recommendedName>
</protein>
<dbReference type="GO" id="GO:0046872">
    <property type="term" value="F:metal ion binding"/>
    <property type="evidence" value="ECO:0007669"/>
    <property type="project" value="UniProtKB-KW"/>
</dbReference>
<evidence type="ECO:0000256" key="1">
    <source>
        <dbReference type="ARBA" id="ARBA00007523"/>
    </source>
</evidence>
<dbReference type="Proteomes" id="UP000230132">
    <property type="component" value="Unassembled WGS sequence"/>
</dbReference>
<evidence type="ECO:0000313" key="7">
    <source>
        <dbReference type="EMBL" id="PIR90080.1"/>
    </source>
</evidence>
<dbReference type="SUPFAM" id="SSF140490">
    <property type="entry name" value="Nqo1C-terminal domain-like"/>
    <property type="match status" value="1"/>
</dbReference>
<evidence type="ECO:0000256" key="4">
    <source>
        <dbReference type="ARBA" id="ARBA00023004"/>
    </source>
</evidence>
<dbReference type="EMBL" id="PFAX01000033">
    <property type="protein sequence ID" value="PIR90080.1"/>
    <property type="molecule type" value="Genomic_DNA"/>
</dbReference>
<keyword evidence="2" id="KW-0004">4Fe-4S</keyword>
<evidence type="ECO:0000256" key="2">
    <source>
        <dbReference type="ARBA" id="ARBA00022485"/>
    </source>
</evidence>
<evidence type="ECO:0000256" key="5">
    <source>
        <dbReference type="ARBA" id="ARBA00023014"/>
    </source>
</evidence>
<gene>
    <name evidence="7" type="ORF">COU05_03260</name>
</gene>
<dbReference type="SMART" id="SM00928">
    <property type="entry name" value="NADH_4Fe-4S"/>
    <property type="match status" value="1"/>
</dbReference>
<dbReference type="InterPro" id="IPR019575">
    <property type="entry name" value="Nuop51_4Fe4S-bd"/>
</dbReference>
<dbReference type="PANTHER" id="PTHR43578">
    <property type="entry name" value="NADH-QUINONE OXIDOREDUCTASE SUBUNIT F"/>
    <property type="match status" value="1"/>
</dbReference>
<dbReference type="SUPFAM" id="SSF142019">
    <property type="entry name" value="Nqo1 FMN-binding domain-like"/>
    <property type="match status" value="1"/>
</dbReference>
<evidence type="ECO:0000256" key="3">
    <source>
        <dbReference type="ARBA" id="ARBA00022723"/>
    </source>
</evidence>
<dbReference type="Gene3D" id="3.10.20.600">
    <property type="match status" value="1"/>
</dbReference>
<dbReference type="Gene3D" id="1.20.1440.230">
    <property type="entry name" value="NADH-ubiquinone oxidoreductase 51kDa subunit, iron-sulphur binding domain"/>
    <property type="match status" value="1"/>
</dbReference>
<name>A0A2H0UTM8_9BACT</name>
<keyword evidence="5" id="KW-0411">Iron-sulfur</keyword>
<keyword evidence="4" id="KW-0408">Iron</keyword>
<comment type="caution">
    <text evidence="7">The sequence shown here is derived from an EMBL/GenBank/DDBJ whole genome shotgun (WGS) entry which is preliminary data.</text>
</comment>
<dbReference type="PANTHER" id="PTHR43578:SF3">
    <property type="entry name" value="NADH-QUINONE OXIDOREDUCTASE SUBUNIT F"/>
    <property type="match status" value="1"/>
</dbReference>
<dbReference type="InterPro" id="IPR037225">
    <property type="entry name" value="Nuo51_FMN-bd_sf"/>
</dbReference>
<comment type="similarity">
    <text evidence="1">Belongs to the complex I 51 kDa subunit family.</text>
</comment>
<dbReference type="InterPro" id="IPR011538">
    <property type="entry name" value="Nuo51_FMN-bd"/>
</dbReference>
<dbReference type="InterPro" id="IPR037207">
    <property type="entry name" value="Nuop51_4Fe4S-bd_sf"/>
</dbReference>
<dbReference type="Gene3D" id="3.40.50.11540">
    <property type="entry name" value="NADH-ubiquinone oxidoreductase 51kDa subunit"/>
    <property type="match status" value="1"/>
</dbReference>
<feature type="domain" description="NADH-ubiquinone oxidoreductase 51kDa subunit iron-sulphur binding" evidence="6">
    <location>
        <begin position="250"/>
        <end position="298"/>
    </location>
</feature>